<dbReference type="SUPFAM" id="SSF48464">
    <property type="entry name" value="ENTH/VHS domain"/>
    <property type="match status" value="1"/>
</dbReference>
<dbReference type="PANTHER" id="PTHR45898">
    <property type="entry name" value="TOM1-LIKE PROTEIN"/>
    <property type="match status" value="1"/>
</dbReference>
<sequence length="519" mass="56711">MANNAAALVERATSDMLIGPDWSINIELCDIINLDPGQAKDALKTIKKRLGNKNPKVQLLALSVLDTLGKNCGESILQQIAERDVLHEMVKIVKKKPDLSVRERILILIDTWQEALGGPRGRYPQFYAVYNELKSAGIKFPPREENSVPLFTHLQTQSISHSAPAYEDATIPASTESDPSDLSILEIKNAKGVANVLMEMLGALDPKNKGAVKDEVIVELVEQCRNYQKRVMILVNNTTDEQLLCQGLSLNDDLQRVLSRHDEIGKGIVPVSSELRGTPAVALVNVNHDNEDEESEDEFAQLARRTRDSQRQTRNPKALGAEPANVSPLIPPPPSSRTPVISRGRSFDFLSGDAYDSGPSSIAAEPEPFPVRSPPRNPIPTSSYSPSFSPSPHHHSVNSGSSPAPLFDKSPLHDEPMEMGKSETIPLGPWDSPPPPQHLPPLPSQSNERQHYFDRQSFPGGVSNSGSGSSSPYNGLLAQSQNLSLNSSAPQKPENSEDALFKDLVDFARSKSSVNKKSF</sequence>
<evidence type="ECO:0000256" key="5">
    <source>
        <dbReference type="ARBA" id="ARBA00023136"/>
    </source>
</evidence>
<feature type="compositionally biased region" description="Basic and acidic residues" evidence="6">
    <location>
        <begin position="410"/>
        <end position="421"/>
    </location>
</feature>
<dbReference type="SUPFAM" id="SSF89009">
    <property type="entry name" value="GAT-like domain"/>
    <property type="match status" value="1"/>
</dbReference>
<evidence type="ECO:0000256" key="2">
    <source>
        <dbReference type="ARBA" id="ARBA00007708"/>
    </source>
</evidence>
<evidence type="ECO:0000256" key="1">
    <source>
        <dbReference type="ARBA" id="ARBA00004170"/>
    </source>
</evidence>
<dbReference type="EMBL" id="GISG01245580">
    <property type="protein sequence ID" value="MBA4669929.1"/>
    <property type="molecule type" value="Transcribed_RNA"/>
</dbReference>
<dbReference type="InterPro" id="IPR002014">
    <property type="entry name" value="VHS_dom"/>
</dbReference>
<evidence type="ECO:0000313" key="9">
    <source>
        <dbReference type="EMBL" id="MBA4669929.1"/>
    </source>
</evidence>
<dbReference type="AlphaFoldDB" id="A0A7C9EXK8"/>
<dbReference type="Pfam" id="PF00790">
    <property type="entry name" value="VHS"/>
    <property type="match status" value="1"/>
</dbReference>
<dbReference type="CDD" id="cd03561">
    <property type="entry name" value="VHS"/>
    <property type="match status" value="1"/>
</dbReference>
<dbReference type="InterPro" id="IPR004152">
    <property type="entry name" value="GAT_dom"/>
</dbReference>
<feature type="compositionally biased region" description="Pro residues" evidence="6">
    <location>
        <begin position="367"/>
        <end position="378"/>
    </location>
</feature>
<dbReference type="CDD" id="cd14231">
    <property type="entry name" value="GAT_GGA-like_plant"/>
    <property type="match status" value="1"/>
</dbReference>
<accession>A0A7C9EXK8</accession>
<dbReference type="FunFam" id="1.25.40.90:FF:000028">
    <property type="entry name" value="TOM1-like protein 2"/>
    <property type="match status" value="1"/>
</dbReference>
<feature type="compositionally biased region" description="Low complexity" evidence="6">
    <location>
        <begin position="457"/>
        <end position="489"/>
    </location>
</feature>
<dbReference type="PROSITE" id="PS50179">
    <property type="entry name" value="VHS"/>
    <property type="match status" value="1"/>
</dbReference>
<feature type="domain" description="VHS" evidence="7">
    <location>
        <begin position="12"/>
        <end position="141"/>
    </location>
</feature>
<dbReference type="PROSITE" id="PS50909">
    <property type="entry name" value="GAT"/>
    <property type="match status" value="1"/>
</dbReference>
<feature type="compositionally biased region" description="Pro residues" evidence="6">
    <location>
        <begin position="431"/>
        <end position="443"/>
    </location>
</feature>
<protein>
    <recommendedName>
        <fullName evidence="10">VHS domain-containing protein</fullName>
    </recommendedName>
</protein>
<dbReference type="Gene3D" id="1.20.58.160">
    <property type="match status" value="1"/>
</dbReference>
<dbReference type="InterPro" id="IPR038425">
    <property type="entry name" value="GAT_sf"/>
</dbReference>
<dbReference type="PANTHER" id="PTHR45898:SF14">
    <property type="entry name" value="TOM1-LIKE PROTEIN 4"/>
    <property type="match status" value="1"/>
</dbReference>
<proteinExistence type="inferred from homology"/>
<dbReference type="InterPro" id="IPR008942">
    <property type="entry name" value="ENTH_VHS"/>
</dbReference>
<evidence type="ECO:0008006" key="10">
    <source>
        <dbReference type="Google" id="ProtNLM"/>
    </source>
</evidence>
<name>A0A7C9EXK8_OPUST</name>
<reference evidence="9" key="2">
    <citation type="submission" date="2020-07" db="EMBL/GenBank/DDBJ databases">
        <authorList>
            <person name="Vera ALvarez R."/>
            <person name="Arias-Moreno D.M."/>
            <person name="Jimenez-Jacinto V."/>
            <person name="Jimenez-Bremont J.F."/>
            <person name="Swaminathan K."/>
            <person name="Moose S.P."/>
            <person name="Guerrero-Gonzalez M.L."/>
            <person name="Marino-Ramirez L."/>
            <person name="Landsman D."/>
            <person name="Rodriguez-Kessler M."/>
            <person name="Delgado-Sanchez P."/>
        </authorList>
    </citation>
    <scope>NUCLEOTIDE SEQUENCE</scope>
    <source>
        <tissue evidence="9">Cladode</tissue>
    </source>
</reference>
<dbReference type="Gene3D" id="1.25.40.90">
    <property type="match status" value="1"/>
</dbReference>
<dbReference type="GO" id="GO:0016020">
    <property type="term" value="C:membrane"/>
    <property type="evidence" value="ECO:0007669"/>
    <property type="project" value="UniProtKB-SubCell"/>
</dbReference>
<comment type="similarity">
    <text evidence="2">Belongs to the TOM1 family.</text>
</comment>
<feature type="region of interest" description="Disordered" evidence="6">
    <location>
        <begin position="289"/>
        <end position="497"/>
    </location>
</feature>
<evidence type="ECO:0000256" key="6">
    <source>
        <dbReference type="SAM" id="MobiDB-lite"/>
    </source>
</evidence>
<comment type="subcellular location">
    <subcellularLocation>
        <location evidence="1">Membrane</location>
        <topology evidence="1">Peripheral membrane protein</topology>
    </subcellularLocation>
</comment>
<feature type="domain" description="GAT" evidence="8">
    <location>
        <begin position="177"/>
        <end position="266"/>
    </location>
</feature>
<feature type="compositionally biased region" description="Acidic residues" evidence="6">
    <location>
        <begin position="290"/>
        <end position="299"/>
    </location>
</feature>
<keyword evidence="5" id="KW-0472">Membrane</keyword>
<dbReference type="GO" id="GO:0005737">
    <property type="term" value="C:cytoplasm"/>
    <property type="evidence" value="ECO:0007669"/>
    <property type="project" value="UniProtKB-ARBA"/>
</dbReference>
<dbReference type="GO" id="GO:0043130">
    <property type="term" value="F:ubiquitin binding"/>
    <property type="evidence" value="ECO:0007669"/>
    <property type="project" value="InterPro"/>
</dbReference>
<dbReference type="InterPro" id="IPR044836">
    <property type="entry name" value="TOL_plant"/>
</dbReference>
<keyword evidence="4" id="KW-0653">Protein transport</keyword>
<evidence type="ECO:0000256" key="4">
    <source>
        <dbReference type="ARBA" id="ARBA00022927"/>
    </source>
</evidence>
<reference evidence="9" key="1">
    <citation type="journal article" date="2013" name="J. Plant Res.">
        <title>Effect of fungi and light on seed germination of three Opuntia species from semiarid lands of central Mexico.</title>
        <authorList>
            <person name="Delgado-Sanchez P."/>
            <person name="Jimenez-Bremont J.F."/>
            <person name="Guerrero-Gonzalez Mde L."/>
            <person name="Flores J."/>
        </authorList>
    </citation>
    <scope>NUCLEOTIDE SEQUENCE</scope>
    <source>
        <tissue evidence="9">Cladode</tissue>
    </source>
</reference>
<keyword evidence="3" id="KW-0813">Transport</keyword>
<dbReference type="GO" id="GO:0043328">
    <property type="term" value="P:protein transport to vacuole involved in ubiquitin-dependent protein catabolic process via the multivesicular body sorting pathway"/>
    <property type="evidence" value="ECO:0007669"/>
    <property type="project" value="InterPro"/>
</dbReference>
<dbReference type="SMART" id="SM00288">
    <property type="entry name" value="VHS"/>
    <property type="match status" value="1"/>
</dbReference>
<evidence type="ECO:0000259" key="7">
    <source>
        <dbReference type="PROSITE" id="PS50179"/>
    </source>
</evidence>
<dbReference type="Pfam" id="PF03127">
    <property type="entry name" value="GAT"/>
    <property type="match status" value="1"/>
</dbReference>
<feature type="compositionally biased region" description="Low complexity" evidence="6">
    <location>
        <begin position="379"/>
        <end position="403"/>
    </location>
</feature>
<organism evidence="9">
    <name type="scientific">Opuntia streptacantha</name>
    <name type="common">Prickly pear cactus</name>
    <name type="synonym">Opuntia cardona</name>
    <dbReference type="NCBI Taxonomy" id="393608"/>
    <lineage>
        <taxon>Eukaryota</taxon>
        <taxon>Viridiplantae</taxon>
        <taxon>Streptophyta</taxon>
        <taxon>Embryophyta</taxon>
        <taxon>Tracheophyta</taxon>
        <taxon>Spermatophyta</taxon>
        <taxon>Magnoliopsida</taxon>
        <taxon>eudicotyledons</taxon>
        <taxon>Gunneridae</taxon>
        <taxon>Pentapetalae</taxon>
        <taxon>Caryophyllales</taxon>
        <taxon>Cactineae</taxon>
        <taxon>Cactaceae</taxon>
        <taxon>Opuntioideae</taxon>
        <taxon>Opuntia</taxon>
    </lineage>
</organism>
<evidence type="ECO:0000259" key="8">
    <source>
        <dbReference type="PROSITE" id="PS50909"/>
    </source>
</evidence>
<dbReference type="GO" id="GO:0035091">
    <property type="term" value="F:phosphatidylinositol binding"/>
    <property type="evidence" value="ECO:0007669"/>
    <property type="project" value="InterPro"/>
</dbReference>
<evidence type="ECO:0000256" key="3">
    <source>
        <dbReference type="ARBA" id="ARBA00022448"/>
    </source>
</evidence>